<organism evidence="2">
    <name type="scientific">Staphylococcus phage HS13</name>
    <dbReference type="NCBI Taxonomy" id="3056403"/>
    <lineage>
        <taxon>Viruses</taxon>
    </lineage>
</organism>
<reference evidence="2" key="1">
    <citation type="submission" date="2023-04" db="EMBL/GenBank/DDBJ databases">
        <title>The human skin virome in hidradenitis suppurativa patients.</title>
        <authorList>
            <person name="Jansen D."/>
        </authorList>
    </citation>
    <scope>NUCLEOTIDE SEQUENCE</scope>
    <source>
        <strain evidence="2">VC3_JansenPhageJ</strain>
    </source>
</reference>
<evidence type="ECO:0000313" key="2">
    <source>
        <dbReference type="EMBL" id="WLJ26033.1"/>
    </source>
</evidence>
<feature type="coiled-coil region" evidence="1">
    <location>
        <begin position="35"/>
        <end position="69"/>
    </location>
</feature>
<keyword evidence="1" id="KW-0175">Coiled coil</keyword>
<proteinExistence type="predicted"/>
<accession>A0AA50AFL1</accession>
<sequence length="161" mass="18424">MSNIYELKESYKQVFDAISNGEEDQVYLDTLQSINDTIEDKADNYMRVIKNLEGDNEALDKEIKRLQARKKTNANGIKLMKESLQLAMEETNKLAFKTSLFSYGIQNNAPSLDNLDMGKIPKKYFVEQEPKLDKKALLQDIKDGVDVDGAELKVTRSLRVR</sequence>
<dbReference type="EMBL" id="OQ890321">
    <property type="protein sequence ID" value="WLJ26033.1"/>
    <property type="molecule type" value="Genomic_DNA"/>
</dbReference>
<name>A0AA50AFL1_9VIRU</name>
<protein>
    <submittedName>
        <fullName evidence="2">Resistance protein</fullName>
    </submittedName>
</protein>
<evidence type="ECO:0000256" key="1">
    <source>
        <dbReference type="SAM" id="Coils"/>
    </source>
</evidence>
<dbReference type="InterPro" id="IPR008840">
    <property type="entry name" value="Sipho_Gp157"/>
</dbReference>
<dbReference type="Pfam" id="PF05565">
    <property type="entry name" value="Sipho_Gp157"/>
    <property type="match status" value="1"/>
</dbReference>